<reference evidence="3" key="1">
    <citation type="journal article" date="2022" name="bioRxiv">
        <title>Sequencing and chromosome-scale assembly of the giantPleurodeles waltlgenome.</title>
        <authorList>
            <person name="Brown T."/>
            <person name="Elewa A."/>
            <person name="Iarovenko S."/>
            <person name="Subramanian E."/>
            <person name="Araus A.J."/>
            <person name="Petzold A."/>
            <person name="Susuki M."/>
            <person name="Suzuki K.-i.T."/>
            <person name="Hayashi T."/>
            <person name="Toyoda A."/>
            <person name="Oliveira C."/>
            <person name="Osipova E."/>
            <person name="Leigh N.D."/>
            <person name="Simon A."/>
            <person name="Yun M.H."/>
        </authorList>
    </citation>
    <scope>NUCLEOTIDE SEQUENCE</scope>
    <source>
        <strain evidence="3">20211129_DDA</strain>
        <tissue evidence="3">Liver</tissue>
    </source>
</reference>
<gene>
    <name evidence="3" type="ORF">NDU88_007136</name>
</gene>
<comment type="caution">
    <text evidence="3">The sequence shown here is derived from an EMBL/GenBank/DDBJ whole genome shotgun (WGS) entry which is preliminary data.</text>
</comment>
<evidence type="ECO:0000313" key="4">
    <source>
        <dbReference type="Proteomes" id="UP001066276"/>
    </source>
</evidence>
<dbReference type="EMBL" id="JANPWB010000011">
    <property type="protein sequence ID" value="KAJ1128761.1"/>
    <property type="molecule type" value="Genomic_DNA"/>
</dbReference>
<feature type="region of interest" description="Disordered" evidence="2">
    <location>
        <begin position="1"/>
        <end position="45"/>
    </location>
</feature>
<keyword evidence="4" id="KW-1185">Reference proteome</keyword>
<sequence>MMAVTQSKKGRSLKEMLTKPMVGRAEAGLPRSGMPSRQAAKEEGEGPVIPAFFEGLFTSLRDDLQSVKTDLSQDLKEVCQELMEVGERVATLEKHKTSWDEVIVQLQQELIRLKDQQIELQAHGQDL</sequence>
<proteinExistence type="predicted"/>
<dbReference type="Proteomes" id="UP001066276">
    <property type="component" value="Chromosome 7"/>
</dbReference>
<feature type="coiled-coil region" evidence="1">
    <location>
        <begin position="96"/>
        <end position="123"/>
    </location>
</feature>
<organism evidence="3 4">
    <name type="scientific">Pleurodeles waltl</name>
    <name type="common">Iberian ribbed newt</name>
    <dbReference type="NCBI Taxonomy" id="8319"/>
    <lineage>
        <taxon>Eukaryota</taxon>
        <taxon>Metazoa</taxon>
        <taxon>Chordata</taxon>
        <taxon>Craniata</taxon>
        <taxon>Vertebrata</taxon>
        <taxon>Euteleostomi</taxon>
        <taxon>Amphibia</taxon>
        <taxon>Batrachia</taxon>
        <taxon>Caudata</taxon>
        <taxon>Salamandroidea</taxon>
        <taxon>Salamandridae</taxon>
        <taxon>Pleurodelinae</taxon>
        <taxon>Pleurodeles</taxon>
    </lineage>
</organism>
<evidence type="ECO:0000256" key="1">
    <source>
        <dbReference type="SAM" id="Coils"/>
    </source>
</evidence>
<dbReference type="AlphaFoldDB" id="A0AAV7PKR2"/>
<accession>A0AAV7PKR2</accession>
<evidence type="ECO:0000256" key="2">
    <source>
        <dbReference type="SAM" id="MobiDB-lite"/>
    </source>
</evidence>
<evidence type="ECO:0000313" key="3">
    <source>
        <dbReference type="EMBL" id="KAJ1128761.1"/>
    </source>
</evidence>
<name>A0AAV7PKR2_PLEWA</name>
<protein>
    <submittedName>
        <fullName evidence="3">Uncharacterized protein</fullName>
    </submittedName>
</protein>
<keyword evidence="1" id="KW-0175">Coiled coil</keyword>